<keyword evidence="3" id="KW-0472">Membrane</keyword>
<reference evidence="6 7" key="1">
    <citation type="submission" date="2019-03" db="EMBL/GenBank/DDBJ databases">
        <title>Genomic Encyclopedia of Type Strains, Phase IV (KMG-IV): sequencing the most valuable type-strain genomes for metagenomic binning, comparative biology and taxonomic classification.</title>
        <authorList>
            <person name="Goeker M."/>
        </authorList>
    </citation>
    <scope>NUCLEOTIDE SEQUENCE [LARGE SCALE GENOMIC DNA]</scope>
    <source>
        <strain evidence="6 7">DSM 103923</strain>
    </source>
</reference>
<evidence type="ECO:0000259" key="5">
    <source>
        <dbReference type="Pfam" id="PF13435"/>
    </source>
</evidence>
<dbReference type="SUPFAM" id="SSF48695">
    <property type="entry name" value="Multiheme cytochromes"/>
    <property type="match status" value="1"/>
</dbReference>
<dbReference type="PANTHER" id="PTHR35038">
    <property type="entry name" value="DISSIMILATORY SULFITE REDUCTASE SIRA"/>
    <property type="match status" value="1"/>
</dbReference>
<dbReference type="InterPro" id="IPR051829">
    <property type="entry name" value="Multiheme_Cytochr_ET"/>
</dbReference>
<dbReference type="AlphaFoldDB" id="A0A4R3JPF5"/>
<evidence type="ECO:0000256" key="2">
    <source>
        <dbReference type="SAM" id="MobiDB-lite"/>
    </source>
</evidence>
<evidence type="ECO:0000256" key="3">
    <source>
        <dbReference type="SAM" id="Phobius"/>
    </source>
</evidence>
<dbReference type="Pfam" id="PF11783">
    <property type="entry name" value="Cytochrome_cB"/>
    <property type="match status" value="1"/>
</dbReference>
<gene>
    <name evidence="6" type="ORF">EDC61_1251</name>
</gene>
<feature type="region of interest" description="Disordered" evidence="2">
    <location>
        <begin position="270"/>
        <end position="290"/>
    </location>
</feature>
<keyword evidence="3" id="KW-0812">Transmembrane</keyword>
<feature type="signal peptide" evidence="4">
    <location>
        <begin position="1"/>
        <end position="24"/>
    </location>
</feature>
<feature type="transmembrane region" description="Helical" evidence="3">
    <location>
        <begin position="537"/>
        <end position="559"/>
    </location>
</feature>
<keyword evidence="3" id="KW-1133">Transmembrane helix</keyword>
<comment type="caution">
    <text evidence="6">The sequence shown here is derived from an EMBL/GenBank/DDBJ whole genome shotgun (WGS) entry which is preliminary data.</text>
</comment>
<proteinExistence type="predicted"/>
<evidence type="ECO:0000313" key="6">
    <source>
        <dbReference type="EMBL" id="TCS68600.1"/>
    </source>
</evidence>
<evidence type="ECO:0000256" key="1">
    <source>
        <dbReference type="ARBA" id="ARBA00022729"/>
    </source>
</evidence>
<dbReference type="Proteomes" id="UP000295135">
    <property type="component" value="Unassembled WGS sequence"/>
</dbReference>
<dbReference type="EMBL" id="SLZY01000025">
    <property type="protein sequence ID" value="TCS68600.1"/>
    <property type="molecule type" value="Genomic_DNA"/>
</dbReference>
<dbReference type="RefSeq" id="WP_132858139.1">
    <property type="nucleotide sequence ID" value="NZ_SLZY01000025.1"/>
</dbReference>
<organism evidence="6 7">
    <name type="scientific">Sulfuritortus calidifontis</name>
    <dbReference type="NCBI Taxonomy" id="1914471"/>
    <lineage>
        <taxon>Bacteria</taxon>
        <taxon>Pseudomonadati</taxon>
        <taxon>Pseudomonadota</taxon>
        <taxon>Betaproteobacteria</taxon>
        <taxon>Nitrosomonadales</taxon>
        <taxon>Thiobacillaceae</taxon>
        <taxon>Sulfuritortus</taxon>
    </lineage>
</organism>
<sequence>MLGKRLQFLALLTSIAFPVPAAQAATAPAAEAKTAAAPAPAAGAHGYAPLNGTAPAAPAREIKSTADHSKFKELQKDFKTGPEVTEACLTCHTEAAKQVMKTKHWTWEFLNPQSKQRLGKKHIINNFCTAVPSNYEFCTACHIGYGWKDSSFDFNKQENVDCLACHDNTGTYRKLPGLAGHPPYKDIEFPPHSGKIVPAVNLKNVAQNIGKTSRATCGACHFYGGGGDAVKHGDLDSSMKNPKKYLDVHMAKDGLNFTCATCHETDGHNVPGSRYTPTAKPKDVSPHMRGKVDENPATCQSCHGNKPHKSVAKLNTHTEKIACQTCHIPEFARGGVPTKMVWDWSTAGKLDKDGKPFKLKDSGGHDAYDSKKGDFKYEANVIPEYIWFNGKVNYTLRETKLDPSKLIKINSFEGSPNDGQSKIWPIKVFRGKQPYDIGNNQLVVFHTYGKDDSALWSNFNWDKAIEFGMKEIGAEYSGKYAFVSTEMSWPITHMVAPKKDALSCAQCHAPQTGVGRLDKVPGIYMPGRRANEWLNTAGWGLAGLALLGVIGHGGLRLYLW</sequence>
<dbReference type="GO" id="GO:0016491">
    <property type="term" value="F:oxidoreductase activity"/>
    <property type="evidence" value="ECO:0007669"/>
    <property type="project" value="TreeGrafter"/>
</dbReference>
<keyword evidence="7" id="KW-1185">Reference proteome</keyword>
<dbReference type="InterPro" id="IPR023155">
    <property type="entry name" value="Cyt_c-552/4"/>
</dbReference>
<dbReference type="InterPro" id="IPR036280">
    <property type="entry name" value="Multihaem_cyt_sf"/>
</dbReference>
<dbReference type="PANTHER" id="PTHR35038:SF5">
    <property type="entry name" value="CYTOCHROME C-TYPE PROTEIN NRFB"/>
    <property type="match status" value="1"/>
</dbReference>
<dbReference type="Gene3D" id="1.10.1130.10">
    <property type="entry name" value="Flavocytochrome C3, Chain A"/>
    <property type="match status" value="1"/>
</dbReference>
<protein>
    <submittedName>
        <fullName evidence="6">Octaheme c-type cytochrome (Tetrathionate reductase family)</fullName>
    </submittedName>
</protein>
<evidence type="ECO:0000313" key="7">
    <source>
        <dbReference type="Proteomes" id="UP000295135"/>
    </source>
</evidence>
<accession>A0A4R3JPF5</accession>
<dbReference type="NCBIfam" id="TIGR04315">
    <property type="entry name" value="octaheme_Shew"/>
    <property type="match status" value="1"/>
</dbReference>
<feature type="non-terminal residue" evidence="6">
    <location>
        <position position="560"/>
    </location>
</feature>
<evidence type="ECO:0000256" key="4">
    <source>
        <dbReference type="SAM" id="SignalP"/>
    </source>
</evidence>
<dbReference type="InterPro" id="IPR024673">
    <property type="entry name" value="Octahem_Cyt_c"/>
</dbReference>
<keyword evidence="1 4" id="KW-0732">Signal</keyword>
<feature type="domain" description="Cytochrome c-552/4" evidence="5">
    <location>
        <begin position="87"/>
        <end position="166"/>
    </location>
</feature>
<feature type="compositionally biased region" description="Basic and acidic residues" evidence="2">
    <location>
        <begin position="280"/>
        <end position="290"/>
    </location>
</feature>
<dbReference type="Pfam" id="PF13435">
    <property type="entry name" value="Cytochrome_C554"/>
    <property type="match status" value="1"/>
</dbReference>
<name>A0A4R3JPF5_9PROT</name>
<dbReference type="PIRSF" id="PIRSF039014">
    <property type="entry name" value="OTR_cyc"/>
    <property type="match status" value="1"/>
</dbReference>
<feature type="chain" id="PRO_5020901032" evidence="4">
    <location>
        <begin position="25"/>
        <end position="560"/>
    </location>
</feature>